<evidence type="ECO:0000313" key="6">
    <source>
        <dbReference type="EMBL" id="ROO30118.1"/>
    </source>
</evidence>
<evidence type="ECO:0000256" key="2">
    <source>
        <dbReference type="ARBA" id="ARBA00022630"/>
    </source>
</evidence>
<reference evidence="6 7" key="1">
    <citation type="submission" date="2013-10" db="EMBL/GenBank/DDBJ databases">
        <title>Salinisphaera japonica YTM-1 Genome Sequencing.</title>
        <authorList>
            <person name="Lai Q."/>
            <person name="Li C."/>
            <person name="Shao Z."/>
        </authorList>
    </citation>
    <scope>NUCLEOTIDE SEQUENCE [LARGE SCALE GENOMIC DNA]</scope>
    <source>
        <strain evidence="6 7">YTM-1</strain>
    </source>
</reference>
<dbReference type="InterPro" id="IPR006076">
    <property type="entry name" value="FAD-dep_OxRdtase"/>
</dbReference>
<organism evidence="6 7">
    <name type="scientific">Salinisphaera japonica YTM-1</name>
    <dbReference type="NCBI Taxonomy" id="1209778"/>
    <lineage>
        <taxon>Bacteria</taxon>
        <taxon>Pseudomonadati</taxon>
        <taxon>Pseudomonadota</taxon>
        <taxon>Gammaproteobacteria</taxon>
        <taxon>Salinisphaerales</taxon>
        <taxon>Salinisphaeraceae</taxon>
        <taxon>Salinisphaera</taxon>
    </lineage>
</organism>
<dbReference type="SUPFAM" id="SSF51905">
    <property type="entry name" value="FAD/NAD(P)-binding domain"/>
    <property type="match status" value="1"/>
</dbReference>
<feature type="domain" description="FAD dependent oxidoreductase" evidence="5">
    <location>
        <begin position="6"/>
        <end position="373"/>
    </location>
</feature>
<dbReference type="InterPro" id="IPR036188">
    <property type="entry name" value="FAD/NAD-bd_sf"/>
</dbReference>
<dbReference type="Gene3D" id="3.50.50.60">
    <property type="entry name" value="FAD/NAD(P)-binding domain"/>
    <property type="match status" value="1"/>
</dbReference>
<dbReference type="AlphaFoldDB" id="A0A423PWY2"/>
<dbReference type="EMBL" id="AYKG01000012">
    <property type="protein sequence ID" value="ROO30118.1"/>
    <property type="molecule type" value="Genomic_DNA"/>
</dbReference>
<evidence type="ECO:0000256" key="4">
    <source>
        <dbReference type="ARBA" id="ARBA00023002"/>
    </source>
</evidence>
<dbReference type="FunCoup" id="A0A423PWY2">
    <property type="interactions" value="332"/>
</dbReference>
<proteinExistence type="predicted"/>
<gene>
    <name evidence="6" type="ORF">SAJA_04965</name>
</gene>
<dbReference type="Gene3D" id="3.30.9.10">
    <property type="entry name" value="D-Amino Acid Oxidase, subunit A, domain 2"/>
    <property type="match status" value="1"/>
</dbReference>
<evidence type="ECO:0000256" key="1">
    <source>
        <dbReference type="ARBA" id="ARBA00001974"/>
    </source>
</evidence>
<dbReference type="Pfam" id="PF01266">
    <property type="entry name" value="DAO"/>
    <property type="match status" value="1"/>
</dbReference>
<comment type="caution">
    <text evidence="6">The sequence shown here is derived from an EMBL/GenBank/DDBJ whole genome shotgun (WGS) entry which is preliminary data.</text>
</comment>
<dbReference type="RefSeq" id="WP_245963232.1">
    <property type="nucleotide sequence ID" value="NZ_AYKG01000012.1"/>
</dbReference>
<comment type="cofactor">
    <cofactor evidence="1">
        <name>FAD</name>
        <dbReference type="ChEBI" id="CHEBI:57692"/>
    </cofactor>
</comment>
<sequence>MDRHYDLVVLGGGAIGLSAALSAAETMNGHPVIPGHRILIIDQFEFGNDQSSSAGRTRQFRYQYSQPYMTELVMQSVPLWKDLSDRAGFSLISDSGSLWFGHADLTTTEGGIGAAKKTMSQLGIPSQDVSAQDLEQRFGFSGLPDDYAGFLQPNGGTIDLESTIDVLLRECHKHGIHMVSNERIDDIGEFGGHVVLTSATQRYVGASLVITTGPFINETLAPFGHRAPVKIWDMVSCYYPIQSSKAASLPTWFAFHQSPDGSPDLYYGFPPVDNGPPGHMRVCPDYPFAVYDDPRTRRTPSDDDFAGTTEWVRRHMPSLRPEPAYQSRCMLALSTTEQPLFMDLISRGPNVAVCAAGWCAKVAPELGRLSAQLALRGQTTTDITPFRLET</sequence>
<evidence type="ECO:0000313" key="7">
    <source>
        <dbReference type="Proteomes" id="UP000285310"/>
    </source>
</evidence>
<dbReference type="GO" id="GO:0050660">
    <property type="term" value="F:flavin adenine dinucleotide binding"/>
    <property type="evidence" value="ECO:0007669"/>
    <property type="project" value="InterPro"/>
</dbReference>
<keyword evidence="4" id="KW-0560">Oxidoreductase</keyword>
<keyword evidence="3" id="KW-0274">FAD</keyword>
<keyword evidence="2" id="KW-0285">Flavoprotein</keyword>
<dbReference type="PANTHER" id="PTHR10961:SF7">
    <property type="entry name" value="FAD DEPENDENT OXIDOREDUCTASE DOMAIN-CONTAINING PROTEIN"/>
    <property type="match status" value="1"/>
</dbReference>
<keyword evidence="7" id="KW-1185">Reference proteome</keyword>
<accession>A0A423PWY2</accession>
<evidence type="ECO:0000259" key="5">
    <source>
        <dbReference type="Pfam" id="PF01266"/>
    </source>
</evidence>
<protein>
    <recommendedName>
        <fullName evidence="5">FAD dependent oxidoreductase domain-containing protein</fullName>
    </recommendedName>
</protein>
<dbReference type="InterPro" id="IPR045170">
    <property type="entry name" value="MTOX"/>
</dbReference>
<dbReference type="SUPFAM" id="SSF54373">
    <property type="entry name" value="FAD-linked reductases, C-terminal domain"/>
    <property type="match status" value="1"/>
</dbReference>
<dbReference type="Proteomes" id="UP000285310">
    <property type="component" value="Unassembled WGS sequence"/>
</dbReference>
<dbReference type="InParanoid" id="A0A423PWY2"/>
<name>A0A423PWY2_9GAMM</name>
<dbReference type="GO" id="GO:0008115">
    <property type="term" value="F:sarcosine oxidase activity"/>
    <property type="evidence" value="ECO:0007669"/>
    <property type="project" value="TreeGrafter"/>
</dbReference>
<evidence type="ECO:0000256" key="3">
    <source>
        <dbReference type="ARBA" id="ARBA00022827"/>
    </source>
</evidence>
<dbReference type="PANTHER" id="PTHR10961">
    <property type="entry name" value="PEROXISOMAL SARCOSINE OXIDASE"/>
    <property type="match status" value="1"/>
</dbReference>